<evidence type="ECO:0000313" key="2">
    <source>
        <dbReference type="EMBL" id="POF28218.1"/>
    </source>
</evidence>
<dbReference type="Pfam" id="PF01066">
    <property type="entry name" value="CDP-OH_P_transf"/>
    <property type="match status" value="1"/>
</dbReference>
<proteinExistence type="predicted"/>
<evidence type="ECO:0000256" key="1">
    <source>
        <dbReference type="SAM" id="Phobius"/>
    </source>
</evidence>
<reference evidence="2 3" key="1">
    <citation type="submission" date="2018-01" db="EMBL/GenBank/DDBJ databases">
        <title>Genomic Encyclopedia of Archaeal and Bacterial Type Strains, Phase II (KMG-II): from individual species to whole genera.</title>
        <authorList>
            <person name="Goeker M."/>
        </authorList>
    </citation>
    <scope>NUCLEOTIDE SEQUENCE [LARGE SCALE GENOMIC DNA]</scope>
    <source>
        <strain evidence="2 3">DSM 17023</strain>
    </source>
</reference>
<dbReference type="RefSeq" id="WP_103225209.1">
    <property type="nucleotide sequence ID" value="NZ_PPCN01000016.1"/>
</dbReference>
<feature type="transmembrane region" description="Helical" evidence="1">
    <location>
        <begin position="45"/>
        <end position="66"/>
    </location>
</feature>
<name>A0A2S3UKG3_9HYPH</name>
<dbReference type="Gene3D" id="1.20.120.1760">
    <property type="match status" value="1"/>
</dbReference>
<evidence type="ECO:0000313" key="3">
    <source>
        <dbReference type="Proteomes" id="UP000236959"/>
    </source>
</evidence>
<protein>
    <submittedName>
        <fullName evidence="2">CDP-diacylglycerol--glycerol-3-phosphate 3-phosphatidyltransferase</fullName>
    </submittedName>
</protein>
<gene>
    <name evidence="2" type="ORF">CLV41_11669</name>
</gene>
<keyword evidence="2" id="KW-0808">Transferase</keyword>
<keyword evidence="3" id="KW-1185">Reference proteome</keyword>
<comment type="caution">
    <text evidence="2">The sequence shown here is derived from an EMBL/GenBank/DDBJ whole genome shotgun (WGS) entry which is preliminary data.</text>
</comment>
<dbReference type="InterPro" id="IPR000462">
    <property type="entry name" value="CDP-OH_P_trans"/>
</dbReference>
<keyword evidence="1" id="KW-0812">Transmembrane</keyword>
<accession>A0A2S3UKG3</accession>
<dbReference type="InterPro" id="IPR043130">
    <property type="entry name" value="CDP-OH_PTrfase_TM_dom"/>
</dbReference>
<dbReference type="OrthoDB" id="1034332at2"/>
<dbReference type="EMBL" id="PPCN01000016">
    <property type="protein sequence ID" value="POF28218.1"/>
    <property type="molecule type" value="Genomic_DNA"/>
</dbReference>
<dbReference type="GO" id="GO:0016780">
    <property type="term" value="F:phosphotransferase activity, for other substituted phosphate groups"/>
    <property type="evidence" value="ECO:0007669"/>
    <property type="project" value="InterPro"/>
</dbReference>
<feature type="transmembrane region" description="Helical" evidence="1">
    <location>
        <begin position="174"/>
        <end position="193"/>
    </location>
</feature>
<dbReference type="AlphaFoldDB" id="A0A2S3UKG3"/>
<organism evidence="2 3">
    <name type="scientific">Roseibium marinum</name>
    <dbReference type="NCBI Taxonomy" id="281252"/>
    <lineage>
        <taxon>Bacteria</taxon>
        <taxon>Pseudomonadati</taxon>
        <taxon>Pseudomonadota</taxon>
        <taxon>Alphaproteobacteria</taxon>
        <taxon>Hyphomicrobiales</taxon>
        <taxon>Stappiaceae</taxon>
        <taxon>Roseibium</taxon>
    </lineage>
</organism>
<dbReference type="GO" id="GO:0008654">
    <property type="term" value="P:phospholipid biosynthetic process"/>
    <property type="evidence" value="ECO:0007669"/>
    <property type="project" value="InterPro"/>
</dbReference>
<dbReference type="GO" id="GO:0016020">
    <property type="term" value="C:membrane"/>
    <property type="evidence" value="ECO:0007669"/>
    <property type="project" value="InterPro"/>
</dbReference>
<dbReference type="Proteomes" id="UP000236959">
    <property type="component" value="Unassembled WGS sequence"/>
</dbReference>
<keyword evidence="1" id="KW-1133">Transmembrane helix</keyword>
<sequence>MPSVYQLKSRFQDLLRPLCRSLAAAGITANQVTLAALGLSVLEGLALWLFAGAFLPLLLLPVVLFIRMGLNAIDGMLAREHDQKSDLGAVLNELGDVLSDAALYLPFALLPFVSGTLVVGLVVLAVIGEMTGVIGVQIGASRRYDGPFGKSDRAVLFGLCGLLMAFGLTSPLAYQILFGAGLALAALTILNRARAAIEKKRSA</sequence>
<keyword evidence="1" id="KW-0472">Membrane</keyword>